<dbReference type="Pfam" id="PF04016">
    <property type="entry name" value="DUF364"/>
    <property type="match status" value="1"/>
</dbReference>
<feature type="domain" description="Putative heavy-metal chelation" evidence="1">
    <location>
        <begin position="136"/>
        <end position="217"/>
    </location>
</feature>
<organism evidence="2 3">
    <name type="scientific">Pseudonocardia sediminis</name>
    <dbReference type="NCBI Taxonomy" id="1397368"/>
    <lineage>
        <taxon>Bacteria</taxon>
        <taxon>Bacillati</taxon>
        <taxon>Actinomycetota</taxon>
        <taxon>Actinomycetes</taxon>
        <taxon>Pseudonocardiales</taxon>
        <taxon>Pseudonocardiaceae</taxon>
        <taxon>Pseudonocardia</taxon>
    </lineage>
</organism>
<dbReference type="RefSeq" id="WP_130291868.1">
    <property type="nucleotide sequence ID" value="NZ_SHKL01000001.1"/>
</dbReference>
<dbReference type="OrthoDB" id="6017773at2"/>
<dbReference type="InterPro" id="IPR007161">
    <property type="entry name" value="DUF364"/>
</dbReference>
<protein>
    <submittedName>
        <fullName evidence="2">Putative heavy-metal chelation protein</fullName>
    </submittedName>
</protein>
<dbReference type="EMBL" id="SHKL01000001">
    <property type="protein sequence ID" value="RZT87766.1"/>
    <property type="molecule type" value="Genomic_DNA"/>
</dbReference>
<dbReference type="SUPFAM" id="SSF159713">
    <property type="entry name" value="Dhaf3308-like"/>
    <property type="match status" value="1"/>
</dbReference>
<accession>A0A4Q7V0F2</accession>
<keyword evidence="3" id="KW-1185">Reference proteome</keyword>
<gene>
    <name evidence="2" type="ORF">EV383_4692</name>
</gene>
<evidence type="ECO:0000313" key="2">
    <source>
        <dbReference type="EMBL" id="RZT87766.1"/>
    </source>
</evidence>
<name>A0A4Q7V0F2_PSEST</name>
<evidence type="ECO:0000313" key="3">
    <source>
        <dbReference type="Proteomes" id="UP000291591"/>
    </source>
</evidence>
<dbReference type="Proteomes" id="UP000291591">
    <property type="component" value="Unassembled WGS sequence"/>
</dbReference>
<dbReference type="AlphaFoldDB" id="A0A4Q7V0F2"/>
<dbReference type="Gene3D" id="3.40.50.11590">
    <property type="match status" value="1"/>
</dbReference>
<reference evidence="2 3" key="1">
    <citation type="submission" date="2019-02" db="EMBL/GenBank/DDBJ databases">
        <title>Sequencing the genomes of 1000 actinobacteria strains.</title>
        <authorList>
            <person name="Klenk H.-P."/>
        </authorList>
    </citation>
    <scope>NUCLEOTIDE SEQUENCE [LARGE SCALE GENOMIC DNA]</scope>
    <source>
        <strain evidence="2 3">DSM 45779</strain>
    </source>
</reference>
<comment type="caution">
    <text evidence="2">The sequence shown here is derived from an EMBL/GenBank/DDBJ whole genome shotgun (WGS) entry which is preliminary data.</text>
</comment>
<proteinExistence type="predicted"/>
<sequence length="276" mass="28780">MRDWLEAGRERFTGELRSATASMVFVVTQGVRHAGRSTGYANTVLCVRVGSGTGTAAVAPGTLTGAETPRLVEEIVGTSVADLLEHPDPAVRLAALDAFLLDRAPHGTDPAARAVVLPPGDTVTRSRCRARTVAGLVDAAPSSRVAVIGVVNSLLEALRARGLQPVPCDLAGGETEWGEPVLTDTARAVDSADAVLATGMVLANGTWPELRDRCRARGIAPSVFAQTGSAVFAHLLRDELAALSAEPFPYFWLTGDAGTIWTYGPGRAGATERVSA</sequence>
<evidence type="ECO:0000259" key="1">
    <source>
        <dbReference type="Pfam" id="PF04016"/>
    </source>
</evidence>